<sequence>MAKYYYDKYEVKTENKYYMKQIDGREVSEGNWFSWGGPDDGYLSDVLHGYKEYSFDEGTGRFSGVGTLYGGSKSPLADGTKLEDLILYSIPSRHSNRVLYVYDDYRDYGNGHGIVYKKYYQSELTTVYKKGSYISRVTGTANQYPMDGKHSDGYWYVRKGLVNSTPTISGQDSNLGDKNLGFLITYQINDTDISDTLVVTEKLNGDVLRTINGAPRNQDIEIEITDETIFSLPLNSDNTIEIKVDDQNGGIAYGRYTFRRTNTAPIIDGQDENLGQKIEPFSVDFSASDNEGNAITVKTYLDRIEKEEYQVIDGATNTFTIPKVDWFKLPIGQHSIKIEATDEHRATAVRNYTFTRFDDKIQFTLRNPIETDIMATKILVTPAWIIPEGASTKVEACNNAYDEMPAWEDITSQVLISRHYNFTNNVKIADKLGIDIRITIEKGTATEECAINGFGGAFE</sequence>
<reference evidence="1 2" key="1">
    <citation type="submission" date="2021-06" db="EMBL/GenBank/DDBJ databases">
        <authorList>
            <person name="Sun Q."/>
            <person name="Li D."/>
        </authorList>
    </citation>
    <scope>NUCLEOTIDE SEQUENCE [LARGE SCALE GENOMIC DNA]</scope>
    <source>
        <strain evidence="1 2">MSJ-5</strain>
    </source>
</reference>
<dbReference type="Proteomes" id="UP000779508">
    <property type="component" value="Unassembled WGS sequence"/>
</dbReference>
<protein>
    <submittedName>
        <fullName evidence="1">Uncharacterized protein</fullName>
    </submittedName>
</protein>
<dbReference type="RefSeq" id="WP_216416894.1">
    <property type="nucleotide sequence ID" value="NZ_JAHLQK010000003.1"/>
</dbReference>
<proteinExistence type="predicted"/>
<accession>A0ABS6G3L4</accession>
<name>A0ABS6G3L4_9FIRM</name>
<evidence type="ECO:0000313" key="1">
    <source>
        <dbReference type="EMBL" id="MBU5676759.1"/>
    </source>
</evidence>
<comment type="caution">
    <text evidence="1">The sequence shown here is derived from an EMBL/GenBank/DDBJ whole genome shotgun (WGS) entry which is preliminary data.</text>
</comment>
<dbReference type="EMBL" id="JAHLQK010000003">
    <property type="protein sequence ID" value="MBU5676759.1"/>
    <property type="molecule type" value="Genomic_DNA"/>
</dbReference>
<evidence type="ECO:0000313" key="2">
    <source>
        <dbReference type="Proteomes" id="UP000779508"/>
    </source>
</evidence>
<keyword evidence="2" id="KW-1185">Reference proteome</keyword>
<gene>
    <name evidence="1" type="ORF">KQI88_10040</name>
</gene>
<organism evidence="1 2">
    <name type="scientific">Alkaliphilus flagellatus</name>
    <dbReference type="NCBI Taxonomy" id="2841507"/>
    <lineage>
        <taxon>Bacteria</taxon>
        <taxon>Bacillati</taxon>
        <taxon>Bacillota</taxon>
        <taxon>Clostridia</taxon>
        <taxon>Peptostreptococcales</taxon>
        <taxon>Natronincolaceae</taxon>
        <taxon>Alkaliphilus</taxon>
    </lineage>
</organism>